<feature type="domain" description="SWIM-type" evidence="2">
    <location>
        <begin position="80"/>
        <end position="116"/>
    </location>
</feature>
<evidence type="ECO:0000259" key="2">
    <source>
        <dbReference type="PROSITE" id="PS50966"/>
    </source>
</evidence>
<evidence type="ECO:0000313" key="3">
    <source>
        <dbReference type="EMBL" id="KAK5650152.1"/>
    </source>
</evidence>
<keyword evidence="1" id="KW-0862">Zinc</keyword>
<dbReference type="SUPFAM" id="SSF52980">
    <property type="entry name" value="Restriction endonuclease-like"/>
    <property type="match status" value="1"/>
</dbReference>
<accession>A0AAN7ZPI5</accession>
<dbReference type="GO" id="GO:0008270">
    <property type="term" value="F:zinc ion binding"/>
    <property type="evidence" value="ECO:0007669"/>
    <property type="project" value="UniProtKB-KW"/>
</dbReference>
<sequence length="483" mass="55397">MECPVGNWTKNFLPFPSSAFSEFSITSYKRGHDDNRLKGFTHGYRLFKSNKVMKVLLHYGDEVVVKAVVQASFKVATYNVAIFINSQGEVLQGNCNCIGGIQGRCKHVFALLWYILDCVHQELSHVVEDVACTSVPRTWGRGSNKTRNLSMFDQLKFIKHEPNKHNKSTLKIIEKRNNLKDCYGSIEINSDFLRKCHNNCVNSGLNMLAESIEANGFRASTHYLSSFTAVTYSLPTEELWGEEYSNLCKNYGIEEGKQEFCKISLSLARKLQNETCLQSHSQLWFSERSKRLTASKFYAVISRQAPVTEQFINTVFTKTATFQSREMNIGLRNEAEVIRKLIDRNPNFKYIKCGVCVNPGIPILAASPDGVIYNELTNTYNLLEIKTLVKAMEHNCTIQEAMERKLCDFLVNDGENIFLKKNHKYYMQVQGQLAITGLRYCLFVVDSGKDMITLNIELDVNKWKSEWLQKLVLFYFTNFNFNI</sequence>
<dbReference type="GO" id="GO:0006281">
    <property type="term" value="P:DNA repair"/>
    <property type="evidence" value="ECO:0007669"/>
    <property type="project" value="UniProtKB-ARBA"/>
</dbReference>
<reference evidence="3 4" key="1">
    <citation type="journal article" date="2024" name="Insects">
        <title>An Improved Chromosome-Level Genome Assembly of the Firefly Pyrocoelia pectoralis.</title>
        <authorList>
            <person name="Fu X."/>
            <person name="Meyer-Rochow V.B."/>
            <person name="Ballantyne L."/>
            <person name="Zhu X."/>
        </authorList>
    </citation>
    <scope>NUCLEOTIDE SEQUENCE [LARGE SCALE GENOMIC DNA]</scope>
    <source>
        <strain evidence="3">XCY_ONT2</strain>
    </source>
</reference>
<dbReference type="InterPro" id="IPR019080">
    <property type="entry name" value="YqaJ_viral_recombinase"/>
</dbReference>
<dbReference type="AlphaFoldDB" id="A0AAN7ZPI5"/>
<dbReference type="PROSITE" id="PS50966">
    <property type="entry name" value="ZF_SWIM"/>
    <property type="match status" value="1"/>
</dbReference>
<dbReference type="EMBL" id="JAVRBK010000001">
    <property type="protein sequence ID" value="KAK5650152.1"/>
    <property type="molecule type" value="Genomic_DNA"/>
</dbReference>
<evidence type="ECO:0000256" key="1">
    <source>
        <dbReference type="PROSITE-ProRule" id="PRU00325"/>
    </source>
</evidence>
<dbReference type="CDD" id="cd22343">
    <property type="entry name" value="PDDEXK_lambda_exonuclease-like"/>
    <property type="match status" value="1"/>
</dbReference>
<dbReference type="PANTHER" id="PTHR47526:SF3">
    <property type="entry name" value="PHD-TYPE DOMAIN-CONTAINING PROTEIN"/>
    <property type="match status" value="1"/>
</dbReference>
<dbReference type="Proteomes" id="UP001329430">
    <property type="component" value="Chromosome 1"/>
</dbReference>
<protein>
    <recommendedName>
        <fullName evidence="2">SWIM-type domain-containing protein</fullName>
    </recommendedName>
</protein>
<dbReference type="Pfam" id="PF09588">
    <property type="entry name" value="YqaJ"/>
    <property type="match status" value="1"/>
</dbReference>
<proteinExistence type="predicted"/>
<name>A0AAN7ZPI5_9COLE</name>
<gene>
    <name evidence="3" type="ORF">RI129_001181</name>
</gene>
<dbReference type="InterPro" id="IPR007527">
    <property type="entry name" value="Znf_SWIM"/>
</dbReference>
<dbReference type="PANTHER" id="PTHR47526">
    <property type="entry name" value="ATP-DEPENDENT DNA HELICASE"/>
    <property type="match status" value="1"/>
</dbReference>
<dbReference type="InterPro" id="IPR011604">
    <property type="entry name" value="PDDEXK-like_dom_sf"/>
</dbReference>
<comment type="caution">
    <text evidence="3">The sequence shown here is derived from an EMBL/GenBank/DDBJ whole genome shotgun (WGS) entry which is preliminary data.</text>
</comment>
<evidence type="ECO:0000313" key="4">
    <source>
        <dbReference type="Proteomes" id="UP001329430"/>
    </source>
</evidence>
<dbReference type="Gene3D" id="3.90.320.10">
    <property type="match status" value="1"/>
</dbReference>
<keyword evidence="4" id="KW-1185">Reference proteome</keyword>
<keyword evidence="1" id="KW-0863">Zinc-finger</keyword>
<dbReference type="InterPro" id="IPR011335">
    <property type="entry name" value="Restrct_endonuc-II-like"/>
</dbReference>
<keyword evidence="1" id="KW-0479">Metal-binding</keyword>
<organism evidence="3 4">
    <name type="scientific">Pyrocoelia pectoralis</name>
    <dbReference type="NCBI Taxonomy" id="417401"/>
    <lineage>
        <taxon>Eukaryota</taxon>
        <taxon>Metazoa</taxon>
        <taxon>Ecdysozoa</taxon>
        <taxon>Arthropoda</taxon>
        <taxon>Hexapoda</taxon>
        <taxon>Insecta</taxon>
        <taxon>Pterygota</taxon>
        <taxon>Neoptera</taxon>
        <taxon>Endopterygota</taxon>
        <taxon>Coleoptera</taxon>
        <taxon>Polyphaga</taxon>
        <taxon>Elateriformia</taxon>
        <taxon>Elateroidea</taxon>
        <taxon>Lampyridae</taxon>
        <taxon>Lampyrinae</taxon>
        <taxon>Pyrocoelia</taxon>
    </lineage>
</organism>